<reference evidence="1 2" key="1">
    <citation type="journal article" date="2021" name="Hortic Res">
        <title>High-quality reference genome and annotation aids understanding of berry development for evergreen blueberry (Vaccinium darrowii).</title>
        <authorList>
            <person name="Yu J."/>
            <person name="Hulse-Kemp A.M."/>
            <person name="Babiker E."/>
            <person name="Staton M."/>
        </authorList>
    </citation>
    <scope>NUCLEOTIDE SEQUENCE [LARGE SCALE GENOMIC DNA]</scope>
    <source>
        <strain evidence="2">cv. NJ 8807/NJ 8810</strain>
        <tissue evidence="1">Young leaf</tissue>
    </source>
</reference>
<evidence type="ECO:0000313" key="2">
    <source>
        <dbReference type="Proteomes" id="UP000828048"/>
    </source>
</evidence>
<accession>A0ACB7XPS6</accession>
<dbReference type="Proteomes" id="UP000828048">
    <property type="component" value="Chromosome 1"/>
</dbReference>
<keyword evidence="2" id="KW-1185">Reference proteome</keyword>
<name>A0ACB7XPS6_9ERIC</name>
<comment type="caution">
    <text evidence="1">The sequence shown here is derived from an EMBL/GenBank/DDBJ whole genome shotgun (WGS) entry which is preliminary data.</text>
</comment>
<organism evidence="1 2">
    <name type="scientific">Vaccinium darrowii</name>
    <dbReference type="NCBI Taxonomy" id="229202"/>
    <lineage>
        <taxon>Eukaryota</taxon>
        <taxon>Viridiplantae</taxon>
        <taxon>Streptophyta</taxon>
        <taxon>Embryophyta</taxon>
        <taxon>Tracheophyta</taxon>
        <taxon>Spermatophyta</taxon>
        <taxon>Magnoliopsida</taxon>
        <taxon>eudicotyledons</taxon>
        <taxon>Gunneridae</taxon>
        <taxon>Pentapetalae</taxon>
        <taxon>asterids</taxon>
        <taxon>Ericales</taxon>
        <taxon>Ericaceae</taxon>
        <taxon>Vaccinioideae</taxon>
        <taxon>Vaccinieae</taxon>
        <taxon>Vaccinium</taxon>
    </lineage>
</organism>
<gene>
    <name evidence="1" type="ORF">Vadar_009619</name>
</gene>
<protein>
    <submittedName>
        <fullName evidence="1">Uncharacterized protein</fullName>
    </submittedName>
</protein>
<evidence type="ECO:0000313" key="1">
    <source>
        <dbReference type="EMBL" id="KAH7842829.1"/>
    </source>
</evidence>
<proteinExistence type="predicted"/>
<dbReference type="EMBL" id="CM037151">
    <property type="protein sequence ID" value="KAH7842829.1"/>
    <property type="molecule type" value="Genomic_DNA"/>
</dbReference>
<sequence>MAKAVALIALALSVLAMAGHVQGWISPYYGDRTNKTEVAGEIGCAICKANSEADIDYFNNKWDQNFRGDIAVIEVLCKSRKTGAVTVKVPGPVDDGGFFSTYVEHGHYDDLCVVRVLNSSHPECNVKVAGYRSTRFNFNKNDFYKGGGGDKIYVKKPFGFVNKKSLPDCPKIQAVFRTNEIRRTPPTPQDEMRAGMSYFHETIWKGVPKFLRRMDTALKNIGITERIPYNAPLIQFSSWMGGDRDGNPRVTLEVTRDVCLLARMMASNLYYSQIEDLMFELSMWRCSDELQFWKQVPANEPYRVILGDVRDKLYQTRERSRHLLASGTSDIPEEATFINVEQFLEPLELCYRSLSACGDSAIADGSLLDFLRQVSTFGLSLVRLDIRQESDRHTDVMDAITKHLEIGSYREWSEERRQEWLLSELSGNRPLFGPDLPKTYIAGHKDLLEDNPYLKQRLRLRDSYITTLNVLQAYTLKRIRDSNYHVKLRPHISKDYVESSESSKSAAELVKLNPTSEYAPGLEDTLILTMKGIAAGMQNTG</sequence>